<organism evidence="1 2">
    <name type="scientific">Folsomia candida</name>
    <name type="common">Springtail</name>
    <dbReference type="NCBI Taxonomy" id="158441"/>
    <lineage>
        <taxon>Eukaryota</taxon>
        <taxon>Metazoa</taxon>
        <taxon>Ecdysozoa</taxon>
        <taxon>Arthropoda</taxon>
        <taxon>Hexapoda</taxon>
        <taxon>Collembola</taxon>
        <taxon>Entomobryomorpha</taxon>
        <taxon>Isotomoidea</taxon>
        <taxon>Isotomidae</taxon>
        <taxon>Proisotominae</taxon>
        <taxon>Folsomia</taxon>
    </lineage>
</organism>
<proteinExistence type="predicted"/>
<dbReference type="Proteomes" id="UP000198287">
    <property type="component" value="Unassembled WGS sequence"/>
</dbReference>
<protein>
    <submittedName>
        <fullName evidence="1">Uncharacterized protein</fullName>
    </submittedName>
</protein>
<evidence type="ECO:0000313" key="1">
    <source>
        <dbReference type="EMBL" id="OXA46001.1"/>
    </source>
</evidence>
<sequence length="319" mass="36590">MDAELFLLGVQHRFTWFVKTTQVILPYVEGHQFFFGPSPQHEWNPPDDLCPKICPLMDVEKARFRISCHNERHWIKRSSISIEWLLCRKIFLGEVHTCAPPNLNFFVNKLPGFSMYLNGVEIGLSDPAVKMLVGDLFHTEVSLQRPLIRQSPARWWQVCRGRNAPCQNDITEFTYVYRYQMRCIPSNFDPPCRITQVPEPTPLHETYPALQNSLVKRFSSALTLAKSQVFGGALSSKKRPLLFQKRPLQLFILTPRFFPTGGPSSFGVPAYTAPFIVVFPAINFIRRGPLVSLKMVIINFWSDFCTFQFTGGGNPSCFH</sequence>
<evidence type="ECO:0000313" key="2">
    <source>
        <dbReference type="Proteomes" id="UP000198287"/>
    </source>
</evidence>
<keyword evidence="2" id="KW-1185">Reference proteome</keyword>
<accession>A0A226DN07</accession>
<gene>
    <name evidence="1" type="ORF">Fcan01_19161</name>
</gene>
<name>A0A226DN07_FOLCA</name>
<comment type="caution">
    <text evidence="1">The sequence shown here is derived from an EMBL/GenBank/DDBJ whole genome shotgun (WGS) entry which is preliminary data.</text>
</comment>
<reference evidence="1 2" key="1">
    <citation type="submission" date="2015-12" db="EMBL/GenBank/DDBJ databases">
        <title>The genome of Folsomia candida.</title>
        <authorList>
            <person name="Faddeeva A."/>
            <person name="Derks M.F."/>
            <person name="Anvar Y."/>
            <person name="Smit S."/>
            <person name="Van Straalen N."/>
            <person name="Roelofs D."/>
        </authorList>
    </citation>
    <scope>NUCLEOTIDE SEQUENCE [LARGE SCALE GENOMIC DNA]</scope>
    <source>
        <strain evidence="1 2">VU population</strain>
        <tissue evidence="1">Whole body</tissue>
    </source>
</reference>
<dbReference type="AlphaFoldDB" id="A0A226DN07"/>
<dbReference type="EMBL" id="LNIX01000016">
    <property type="protein sequence ID" value="OXA46001.1"/>
    <property type="molecule type" value="Genomic_DNA"/>
</dbReference>